<dbReference type="PANTHER" id="PTHR24148">
    <property type="entry name" value="ANKYRIN REPEAT DOMAIN-CONTAINING PROTEIN 39 HOMOLOG-RELATED"/>
    <property type="match status" value="1"/>
</dbReference>
<evidence type="ECO:0000313" key="2">
    <source>
        <dbReference type="EMBL" id="KAG0649120.1"/>
    </source>
</evidence>
<dbReference type="Pfam" id="PF26639">
    <property type="entry name" value="Het-6_barrel"/>
    <property type="match status" value="1"/>
</dbReference>
<feature type="domain" description="Heterokaryon incompatibility" evidence="1">
    <location>
        <begin position="51"/>
        <end position="194"/>
    </location>
</feature>
<dbReference type="OrthoDB" id="2157530at2759"/>
<gene>
    <name evidence="2" type="ORF">D0Z07_4459</name>
</gene>
<accession>A0A9P6VK43</accession>
<dbReference type="InterPro" id="IPR052895">
    <property type="entry name" value="HetReg/Transcr_Mod"/>
</dbReference>
<reference evidence="2" key="1">
    <citation type="submission" date="2019-07" db="EMBL/GenBank/DDBJ databases">
        <title>Hyphodiscus hymeniophilus genome sequencing and assembly.</title>
        <authorList>
            <person name="Kramer G."/>
            <person name="Nodwell J."/>
        </authorList>
    </citation>
    <scope>NUCLEOTIDE SEQUENCE</scope>
    <source>
        <strain evidence="2">ATCC 34498</strain>
    </source>
</reference>
<dbReference type="EMBL" id="VNKQ01000008">
    <property type="protein sequence ID" value="KAG0649120.1"/>
    <property type="molecule type" value="Genomic_DNA"/>
</dbReference>
<sequence>MDYVPHYQYPPLLQNTQYPIRILNLHAGKPGRPLSCDLRNTSLEQSPPPSFDALSYVWGPPDAHGCSICVDRAKGLRDIIYIRASLKAALLRLRHPTENRAVWVDALCINQADDVERSMQVPMMGKIYRSASSVIIWLGEEAEESELALDFIPRVTDLAKFDHIIKDQASTRQWYALSRLMNRPWFSRRWVVQELAFAKDAWLFCGDREIDWASFADAATLFGKRQQDIAKLFWMSPEYAHDAEIFGDIEAFGALRLINALTRLFRHSESGQILEGLVSLETLVTSLDCFGTKDPRDSIYAVIHLAEEAHTIVPTSFPPNTSNTSPHIPADSPYPTLTIDYSLPFDEIARGFVGFCIRNSNSLDIVCRPWAPIPSYYFPDGSYQTRQRLSSWACTLEDSVFEIREDGHHVRRRGDTFVGIPGRPIYQASKWFPSIPFGDHYITPYPYMKLARFPVDAISSEKAPRMEVKGLGIGTIQFVGERAMEGTIPSGWFSMAQWAQRRHPVPDAFYRTLIADRSANGGNPPSWYKRAFEHALVNSGTGDVRPQRMINQSKSTVTAELLARVQSVIWNRRFAITDQGAYGLVPANAQSGDAIMILHGASVPVILRRLDSSYCLIGESYIHGAMDGLKTTLQANALDINGGVPNVQGGPTLPMNGPKIISIR</sequence>
<dbReference type="Proteomes" id="UP000785200">
    <property type="component" value="Unassembled WGS sequence"/>
</dbReference>
<dbReference type="Pfam" id="PF06985">
    <property type="entry name" value="HET"/>
    <property type="match status" value="1"/>
</dbReference>
<keyword evidence="3" id="KW-1185">Reference proteome</keyword>
<proteinExistence type="predicted"/>
<dbReference type="AlphaFoldDB" id="A0A9P6VK43"/>
<evidence type="ECO:0000313" key="3">
    <source>
        <dbReference type="Proteomes" id="UP000785200"/>
    </source>
</evidence>
<comment type="caution">
    <text evidence="2">The sequence shown here is derived from an EMBL/GenBank/DDBJ whole genome shotgun (WGS) entry which is preliminary data.</text>
</comment>
<name>A0A9P6VK43_9HELO</name>
<dbReference type="PANTHER" id="PTHR24148:SF64">
    <property type="entry name" value="HETEROKARYON INCOMPATIBILITY DOMAIN-CONTAINING PROTEIN"/>
    <property type="match status" value="1"/>
</dbReference>
<evidence type="ECO:0000259" key="1">
    <source>
        <dbReference type="Pfam" id="PF06985"/>
    </source>
</evidence>
<organism evidence="2 3">
    <name type="scientific">Hyphodiscus hymeniophilus</name>
    <dbReference type="NCBI Taxonomy" id="353542"/>
    <lineage>
        <taxon>Eukaryota</taxon>
        <taxon>Fungi</taxon>
        <taxon>Dikarya</taxon>
        <taxon>Ascomycota</taxon>
        <taxon>Pezizomycotina</taxon>
        <taxon>Leotiomycetes</taxon>
        <taxon>Helotiales</taxon>
        <taxon>Hyphodiscaceae</taxon>
        <taxon>Hyphodiscus</taxon>
    </lineage>
</organism>
<protein>
    <submittedName>
        <fullName evidence="2">Heterokaryon incompatibility protein</fullName>
    </submittedName>
</protein>
<dbReference type="InterPro" id="IPR010730">
    <property type="entry name" value="HET"/>
</dbReference>